<dbReference type="Proteomes" id="UP001569414">
    <property type="component" value="Unassembled WGS sequence"/>
</dbReference>
<organism evidence="1 2">
    <name type="scientific">Microbulbifer echini</name>
    <dbReference type="NCBI Taxonomy" id="1529067"/>
    <lineage>
        <taxon>Bacteria</taxon>
        <taxon>Pseudomonadati</taxon>
        <taxon>Pseudomonadota</taxon>
        <taxon>Gammaproteobacteria</taxon>
        <taxon>Cellvibrionales</taxon>
        <taxon>Microbulbiferaceae</taxon>
        <taxon>Microbulbifer</taxon>
    </lineage>
</organism>
<name>A0ABV4NLL8_9GAMM</name>
<reference evidence="1 2" key="1">
    <citation type="submission" date="2024-08" db="EMBL/GenBank/DDBJ databases">
        <authorList>
            <person name="Ishaq N."/>
        </authorList>
    </citation>
    <scope>NUCLEOTIDE SEQUENCE [LARGE SCALE GENOMIC DNA]</scope>
    <source>
        <strain evidence="1 2">JCM 30400</strain>
    </source>
</reference>
<dbReference type="RefSeq" id="WP_371843114.1">
    <property type="nucleotide sequence ID" value="NZ_JBGMEL010000005.1"/>
</dbReference>
<evidence type="ECO:0000313" key="2">
    <source>
        <dbReference type="Proteomes" id="UP001569414"/>
    </source>
</evidence>
<dbReference type="Gene3D" id="3.40.50.300">
    <property type="entry name" value="P-loop containing nucleotide triphosphate hydrolases"/>
    <property type="match status" value="1"/>
</dbReference>
<dbReference type="EMBL" id="JBGMEL010000005">
    <property type="protein sequence ID" value="MFA0790326.1"/>
    <property type="molecule type" value="Genomic_DNA"/>
</dbReference>
<gene>
    <name evidence="1" type="ORF">ACCI51_07190</name>
</gene>
<keyword evidence="2" id="KW-1185">Reference proteome</keyword>
<sequence length="342" mass="38988">MITTFGGYSPRFFVWTEIMGMNHWPGEITGRSRRLAEGRLRSMIEDFIQQHRLPAEFYRDIEAYYLPLAIWLAESHQTNNTLVVGISGGQGTGKSTLAEFIGQALVQLGFNCCTFSLDDIYLTQSQRRQLSHEIHPLLRTRGVPGTHDVPLGMETLAALCKSNEQSRIPLPRFDKSKDERVPKDLWPVHKGRVDIVLLEGWCLGARPSATPLQPINSLEGSEDASGVWREFINRQLEGPYRELFNWVDTMVMLRAPGMEAIFTWRKLQEKKLRERTGAGMQDVELDRFIEHYERITRNLMLDMPTWADCVLFLGEDHRVQGSWLAGGVESERAKTPDLPGSS</sequence>
<accession>A0ABV4NLL8</accession>
<evidence type="ECO:0000313" key="1">
    <source>
        <dbReference type="EMBL" id="MFA0790326.1"/>
    </source>
</evidence>
<protein>
    <submittedName>
        <fullName evidence="1">Phosphoribulokinase</fullName>
    </submittedName>
</protein>
<proteinExistence type="predicted"/>
<dbReference type="SUPFAM" id="SSF52540">
    <property type="entry name" value="P-loop containing nucleoside triphosphate hydrolases"/>
    <property type="match status" value="1"/>
</dbReference>
<dbReference type="InterPro" id="IPR027417">
    <property type="entry name" value="P-loop_NTPase"/>
</dbReference>
<comment type="caution">
    <text evidence="1">The sequence shown here is derived from an EMBL/GenBank/DDBJ whole genome shotgun (WGS) entry which is preliminary data.</text>
</comment>